<evidence type="ECO:0000256" key="4">
    <source>
        <dbReference type="ARBA" id="ARBA00022989"/>
    </source>
</evidence>
<keyword evidence="8" id="KW-1185">Reference proteome</keyword>
<name>A0ABD1WW82_9LAMI</name>
<accession>A0ABD1WW82</accession>
<dbReference type="InterPro" id="IPR001046">
    <property type="entry name" value="NRAMP_fam"/>
</dbReference>
<reference evidence="8" key="1">
    <citation type="submission" date="2024-07" db="EMBL/GenBank/DDBJ databases">
        <title>Two chromosome-level genome assemblies of Korean endemic species Abeliophyllum distichum and Forsythia ovata (Oleaceae).</title>
        <authorList>
            <person name="Jang H."/>
        </authorList>
    </citation>
    <scope>NUCLEOTIDE SEQUENCE [LARGE SCALE GENOMIC DNA]</scope>
</reference>
<dbReference type="Proteomes" id="UP001604277">
    <property type="component" value="Unassembled WGS sequence"/>
</dbReference>
<evidence type="ECO:0000256" key="2">
    <source>
        <dbReference type="ARBA" id="ARBA00009965"/>
    </source>
</evidence>
<dbReference type="EMBL" id="JBFOLJ010000002">
    <property type="protein sequence ID" value="KAL2553939.1"/>
    <property type="molecule type" value="Genomic_DNA"/>
</dbReference>
<feature type="transmembrane region" description="Helical" evidence="6">
    <location>
        <begin position="7"/>
        <end position="27"/>
    </location>
</feature>
<proteinExistence type="inferred from homology"/>
<dbReference type="PROSITE" id="PS51257">
    <property type="entry name" value="PROKAR_LIPOPROTEIN"/>
    <property type="match status" value="1"/>
</dbReference>
<organism evidence="7 8">
    <name type="scientific">Forsythia ovata</name>
    <dbReference type="NCBI Taxonomy" id="205694"/>
    <lineage>
        <taxon>Eukaryota</taxon>
        <taxon>Viridiplantae</taxon>
        <taxon>Streptophyta</taxon>
        <taxon>Embryophyta</taxon>
        <taxon>Tracheophyta</taxon>
        <taxon>Spermatophyta</taxon>
        <taxon>Magnoliopsida</taxon>
        <taxon>eudicotyledons</taxon>
        <taxon>Gunneridae</taxon>
        <taxon>Pentapetalae</taxon>
        <taxon>asterids</taxon>
        <taxon>lamiids</taxon>
        <taxon>Lamiales</taxon>
        <taxon>Oleaceae</taxon>
        <taxon>Forsythieae</taxon>
        <taxon>Forsythia</taxon>
    </lineage>
</organism>
<keyword evidence="5 6" id="KW-0472">Membrane</keyword>
<dbReference type="PANTHER" id="PTHR11706">
    <property type="entry name" value="SOLUTE CARRIER PROTEIN FAMILY 11 MEMBER"/>
    <property type="match status" value="1"/>
</dbReference>
<dbReference type="AlphaFoldDB" id="A0ABD1WW82"/>
<comment type="similarity">
    <text evidence="2">Belongs to the NRAMP (TC 2.A.55) family.</text>
</comment>
<comment type="subcellular location">
    <subcellularLocation>
        <location evidence="1">Membrane</location>
        <topology evidence="1">Multi-pass membrane protein</topology>
    </subcellularLocation>
</comment>
<dbReference type="PRINTS" id="PR00447">
    <property type="entry name" value="NATRESASSCMP"/>
</dbReference>
<comment type="caution">
    <text evidence="7">The sequence shown here is derived from an EMBL/GenBank/DDBJ whole genome shotgun (WGS) entry which is preliminary data.</text>
</comment>
<dbReference type="Pfam" id="PF01566">
    <property type="entry name" value="Nramp"/>
    <property type="match status" value="1"/>
</dbReference>
<evidence type="ECO:0000313" key="7">
    <source>
        <dbReference type="EMBL" id="KAL2553939.1"/>
    </source>
</evidence>
<evidence type="ECO:0000313" key="8">
    <source>
        <dbReference type="Proteomes" id="UP001604277"/>
    </source>
</evidence>
<evidence type="ECO:0000256" key="1">
    <source>
        <dbReference type="ARBA" id="ARBA00004141"/>
    </source>
</evidence>
<evidence type="ECO:0000256" key="5">
    <source>
        <dbReference type="ARBA" id="ARBA00023136"/>
    </source>
</evidence>
<keyword evidence="4 6" id="KW-1133">Transmembrane helix</keyword>
<sequence>MKLWLRNLVTRCIAIAPSLIACIIGGPSAAAKLIIIASMILSFELPFALVPLLKFTSSEAKMGVHKNSTMVVTLMKRDTIIQEVIHQYIRLNFSGMDYKGSYAKGCSHTIEVLQGVHEAWARILGDETVAGREQKAQHLSTKARGHRCKKVVGHAMLWHTNAGAYAGKLWRTQLSLR</sequence>
<protein>
    <submittedName>
        <fullName evidence="7">Metal transporter Nramp1</fullName>
    </submittedName>
</protein>
<dbReference type="GO" id="GO:0016020">
    <property type="term" value="C:membrane"/>
    <property type="evidence" value="ECO:0007669"/>
    <property type="project" value="UniProtKB-SubCell"/>
</dbReference>
<gene>
    <name evidence="7" type="ORF">Fot_07558</name>
</gene>
<evidence type="ECO:0000256" key="6">
    <source>
        <dbReference type="SAM" id="Phobius"/>
    </source>
</evidence>
<dbReference type="PANTHER" id="PTHR11706:SF99">
    <property type="entry name" value="METAL TRANSPORTER NRAMP5-LIKE"/>
    <property type="match status" value="1"/>
</dbReference>
<keyword evidence="3 6" id="KW-0812">Transmembrane</keyword>
<feature type="transmembrane region" description="Helical" evidence="6">
    <location>
        <begin position="33"/>
        <end position="53"/>
    </location>
</feature>
<evidence type="ECO:0000256" key="3">
    <source>
        <dbReference type="ARBA" id="ARBA00022692"/>
    </source>
</evidence>